<name>E5A8J0_LEPMJ</name>
<feature type="region of interest" description="Disordered" evidence="1">
    <location>
        <begin position="220"/>
        <end position="242"/>
    </location>
</feature>
<dbReference type="Proteomes" id="UP000002668">
    <property type="component" value="Genome"/>
</dbReference>
<dbReference type="EMBL" id="FP929137">
    <property type="protein sequence ID" value="CBX99935.1"/>
    <property type="molecule type" value="Genomic_DNA"/>
</dbReference>
<dbReference type="OrthoDB" id="3750421at2759"/>
<dbReference type="RefSeq" id="XP_003843414.1">
    <property type="nucleotide sequence ID" value="XM_003843366.1"/>
</dbReference>
<dbReference type="HOGENOM" id="CLU_645679_0_0_1"/>
<protein>
    <submittedName>
        <fullName evidence="2">Predicted protein</fullName>
    </submittedName>
</protein>
<dbReference type="AlphaFoldDB" id="E5A8J0"/>
<feature type="compositionally biased region" description="Pro residues" evidence="1">
    <location>
        <begin position="222"/>
        <end position="236"/>
    </location>
</feature>
<feature type="region of interest" description="Disordered" evidence="1">
    <location>
        <begin position="1"/>
        <end position="25"/>
    </location>
</feature>
<dbReference type="VEuPathDB" id="FungiDB:LEMA_P075240.1"/>
<dbReference type="InParanoid" id="E5A8J0"/>
<evidence type="ECO:0000313" key="3">
    <source>
        <dbReference type="Proteomes" id="UP000002668"/>
    </source>
</evidence>
<dbReference type="GeneID" id="13292874"/>
<accession>E5A8J0</accession>
<evidence type="ECO:0000256" key="1">
    <source>
        <dbReference type="SAM" id="MobiDB-lite"/>
    </source>
</evidence>
<organism evidence="3">
    <name type="scientific">Leptosphaeria maculans (strain JN3 / isolate v23.1.3 / race Av1-4-5-6-7-8)</name>
    <name type="common">Blackleg fungus</name>
    <name type="synonym">Phoma lingam</name>
    <dbReference type="NCBI Taxonomy" id="985895"/>
    <lineage>
        <taxon>Eukaryota</taxon>
        <taxon>Fungi</taxon>
        <taxon>Dikarya</taxon>
        <taxon>Ascomycota</taxon>
        <taxon>Pezizomycotina</taxon>
        <taxon>Dothideomycetes</taxon>
        <taxon>Pleosporomycetidae</taxon>
        <taxon>Pleosporales</taxon>
        <taxon>Pleosporineae</taxon>
        <taxon>Leptosphaeriaceae</taxon>
        <taxon>Plenodomus</taxon>
        <taxon>Plenodomus lingam/Leptosphaeria maculans species complex</taxon>
    </lineage>
</organism>
<sequence length="425" mass="47471">MSNAPKSTSFTGTVAQASHQNPQKPLDRVQHLARYWDENEWREYFQFYLRSPADTIHPIAECLGLRLKRLHPNSNQFVFESPIANVLAKEIEHMAGQIQAHTQRLRDLLQCAANPQFLEAQLAILLRVYASQIWGVCSNRTFLVNAGDGEFYPRDLLFESTESRDFIRALLHQWIFRRAFARVKFHGGEDNRNVSDLIHAPKQNAHMPLAHAHPADIGFAPPALPTPVPQPQPGPTNPRNTQPSILPANKTTSIEEVTAALIHSFRSHALRYGKPGFNETASLNRISANTASFVFSYSAHDSTGPAPSIPEFSRIVRAWLAYQHSIISVSNEVGALTLGAMSATMRAVSKFQLKEQLNHARKDFINSGTAAPGDEAGVERALCRGIEVLCVDPKVSLHLWIANNLRVQKMRKRVFDLLDVLNSGE</sequence>
<reference evidence="3" key="1">
    <citation type="journal article" date="2011" name="Nat. Commun.">
        <title>Effector diversification within compartments of the Leptosphaeria maculans genome affected by Repeat-Induced Point mutations.</title>
        <authorList>
            <person name="Rouxel T."/>
            <person name="Grandaubert J."/>
            <person name="Hane J.K."/>
            <person name="Hoede C."/>
            <person name="van de Wouw A.P."/>
            <person name="Couloux A."/>
            <person name="Dominguez V."/>
            <person name="Anthouard V."/>
            <person name="Bally P."/>
            <person name="Bourras S."/>
            <person name="Cozijnsen A.J."/>
            <person name="Ciuffetti L.M."/>
            <person name="Degrave A."/>
            <person name="Dilmaghani A."/>
            <person name="Duret L."/>
            <person name="Fudal I."/>
            <person name="Goodwin S.B."/>
            <person name="Gout L."/>
            <person name="Glaser N."/>
            <person name="Linglin J."/>
            <person name="Kema G.H.J."/>
            <person name="Lapalu N."/>
            <person name="Lawrence C.B."/>
            <person name="May K."/>
            <person name="Meyer M."/>
            <person name="Ollivier B."/>
            <person name="Poulain J."/>
            <person name="Schoch C.L."/>
            <person name="Simon A."/>
            <person name="Spatafora J.W."/>
            <person name="Stachowiak A."/>
            <person name="Turgeon B.G."/>
            <person name="Tyler B.M."/>
            <person name="Vincent D."/>
            <person name="Weissenbach J."/>
            <person name="Amselem J."/>
            <person name="Quesneville H."/>
            <person name="Oliver R.P."/>
            <person name="Wincker P."/>
            <person name="Balesdent M.-H."/>
            <person name="Howlett B.J."/>
        </authorList>
    </citation>
    <scope>NUCLEOTIDE SEQUENCE [LARGE SCALE GENOMIC DNA]</scope>
    <source>
        <strain evidence="3">JN3 / isolate v23.1.3 / race Av1-4-5-6-7-8</strain>
    </source>
</reference>
<gene>
    <name evidence="2" type="ORF">LEMA_P075240.1</name>
</gene>
<evidence type="ECO:0000313" key="2">
    <source>
        <dbReference type="EMBL" id="CBX99935.1"/>
    </source>
</evidence>
<keyword evidence="3" id="KW-1185">Reference proteome</keyword>
<proteinExistence type="predicted"/>
<feature type="compositionally biased region" description="Polar residues" evidence="1">
    <location>
        <begin position="1"/>
        <end position="23"/>
    </location>
</feature>